<feature type="transmembrane region" description="Helical" evidence="7">
    <location>
        <begin position="198"/>
        <end position="214"/>
    </location>
</feature>
<comment type="function">
    <text evidence="7">Na(+)/H(+) antiporter that extrudes sodium in exchange for external protons.</text>
</comment>
<dbReference type="InterPro" id="IPR023171">
    <property type="entry name" value="Na/H_antiporter_dom_sf"/>
</dbReference>
<proteinExistence type="inferred from homology"/>
<dbReference type="NCBIfam" id="TIGR00773">
    <property type="entry name" value="NhaA"/>
    <property type="match status" value="1"/>
</dbReference>
<dbReference type="RefSeq" id="WP_137268052.1">
    <property type="nucleotide sequence ID" value="NZ_SZUA01000003.1"/>
</dbReference>
<evidence type="ECO:0000256" key="5">
    <source>
        <dbReference type="ARBA" id="ARBA00023136"/>
    </source>
</evidence>
<dbReference type="OrthoDB" id="9808135at2"/>
<evidence type="ECO:0000313" key="8">
    <source>
        <dbReference type="EMBL" id="TKR29649.1"/>
    </source>
</evidence>
<keyword evidence="7" id="KW-0915">Sodium</keyword>
<evidence type="ECO:0000256" key="4">
    <source>
        <dbReference type="ARBA" id="ARBA00022989"/>
    </source>
</evidence>
<dbReference type="AlphaFoldDB" id="A0A4U5JTE6"/>
<dbReference type="EMBL" id="SZUA01000003">
    <property type="protein sequence ID" value="TKR29649.1"/>
    <property type="molecule type" value="Genomic_DNA"/>
</dbReference>
<evidence type="ECO:0000256" key="3">
    <source>
        <dbReference type="ARBA" id="ARBA00022692"/>
    </source>
</evidence>
<dbReference type="Gene3D" id="1.20.1530.10">
    <property type="entry name" value="Na+/H+ antiporter like domain"/>
    <property type="match status" value="1"/>
</dbReference>
<dbReference type="HAMAP" id="MF_01844">
    <property type="entry name" value="NhaA"/>
    <property type="match status" value="1"/>
</dbReference>
<dbReference type="PANTHER" id="PTHR30341">
    <property type="entry name" value="SODIUM ION/PROTON ANTIPORTER NHAA-RELATED"/>
    <property type="match status" value="1"/>
</dbReference>
<evidence type="ECO:0000256" key="2">
    <source>
        <dbReference type="ARBA" id="ARBA00022475"/>
    </source>
</evidence>
<comment type="caution">
    <text evidence="8">The sequence shown here is derived from an EMBL/GenBank/DDBJ whole genome shotgun (WGS) entry which is preliminary data.</text>
</comment>
<sequence>MSDSPPNPRPVRALPRRAVRALSEFFRLEAAGGILLIGAALLALVCANSPLQSLYLAFQDMPVEVRIGGFAIAKPLLLWINDGLMAVFFLLVALEIKRETLSGQLSSRDQLVLPMVCAVAGVAVPAAIFWWLNQGQADALRGWAVPTATDIAFALGILALLGSRVPLGMKLLLSTIAVVDDLIAILIIAIFYSHGMSLVALACAAVALFAMWVLNRRGVKALTPYLLLGVVLWVCVLKSGVHATLAGVATGLMIPHVDPRNRIDDEVEHSPLEHLEHALHPWVAFGILPIFAFANAGLALGGIALDDLLSPLPLGIALGLVLGKPLGIVAAALAMRGLRLARFPDGMGLGAMLGLGLLCGIGFTMSLFIASLAFANDAVRYTESVIGVLAASLVAALAGLAWLRVALRPQGG</sequence>
<keyword evidence="7" id="KW-0050">Antiport</keyword>
<keyword evidence="6 7" id="KW-0739">Sodium transport</keyword>
<dbReference type="InterPro" id="IPR004670">
    <property type="entry name" value="NhaA"/>
</dbReference>
<feature type="transmembrane region" description="Helical" evidence="7">
    <location>
        <begin position="312"/>
        <end position="335"/>
    </location>
</feature>
<name>A0A4U5JTE6_9GAMM</name>
<feature type="transmembrane region" description="Helical" evidence="7">
    <location>
        <begin position="111"/>
        <end position="131"/>
    </location>
</feature>
<dbReference type="GO" id="GO:0006885">
    <property type="term" value="P:regulation of pH"/>
    <property type="evidence" value="ECO:0007669"/>
    <property type="project" value="UniProtKB-UniRule"/>
</dbReference>
<evidence type="ECO:0000313" key="9">
    <source>
        <dbReference type="Proteomes" id="UP000308707"/>
    </source>
</evidence>
<feature type="transmembrane region" description="Helical" evidence="7">
    <location>
        <begin position="386"/>
        <end position="407"/>
    </location>
</feature>
<dbReference type="NCBIfam" id="NF007112">
    <property type="entry name" value="PRK09561.1"/>
    <property type="match status" value="1"/>
</dbReference>
<dbReference type="Proteomes" id="UP000308707">
    <property type="component" value="Unassembled WGS sequence"/>
</dbReference>
<feature type="transmembrane region" description="Helical" evidence="7">
    <location>
        <begin position="347"/>
        <end position="374"/>
    </location>
</feature>
<dbReference type="GO" id="GO:0005886">
    <property type="term" value="C:plasma membrane"/>
    <property type="evidence" value="ECO:0007669"/>
    <property type="project" value="UniProtKB-SubCell"/>
</dbReference>
<reference evidence="8 9" key="1">
    <citation type="submission" date="2019-04" db="EMBL/GenBank/DDBJ databases">
        <title>Reference strain of H23.</title>
        <authorList>
            <person name="Luo X."/>
        </authorList>
    </citation>
    <scope>NUCLEOTIDE SEQUENCE [LARGE SCALE GENOMIC DNA]</scope>
    <source>
        <strain evidence="8 9">H23</strain>
    </source>
</reference>
<keyword evidence="7" id="KW-0406">Ion transport</keyword>
<evidence type="ECO:0000256" key="1">
    <source>
        <dbReference type="ARBA" id="ARBA00004429"/>
    </source>
</evidence>
<accession>A0A4U5JTE6</accession>
<keyword evidence="2 7" id="KW-1003">Cell membrane</keyword>
<keyword evidence="3 7" id="KW-0812">Transmembrane</keyword>
<feature type="transmembrane region" description="Helical" evidence="7">
    <location>
        <begin position="226"/>
        <end position="254"/>
    </location>
</feature>
<protein>
    <recommendedName>
        <fullName evidence="7">Na(+)/H(+) antiporter NhaA</fullName>
    </recommendedName>
    <alternativeName>
        <fullName evidence="7">Sodium/proton antiporter NhaA</fullName>
    </alternativeName>
</protein>
<comment type="catalytic activity">
    <reaction evidence="7">
        <text>Na(+)(in) + 2 H(+)(out) = Na(+)(out) + 2 H(+)(in)</text>
        <dbReference type="Rhea" id="RHEA:29251"/>
        <dbReference type="ChEBI" id="CHEBI:15378"/>
        <dbReference type="ChEBI" id="CHEBI:29101"/>
    </reaction>
</comment>
<feature type="transmembrane region" description="Helical" evidence="7">
    <location>
        <begin position="143"/>
        <end position="162"/>
    </location>
</feature>
<evidence type="ECO:0000256" key="6">
    <source>
        <dbReference type="ARBA" id="ARBA00023201"/>
    </source>
</evidence>
<organism evidence="8 9">
    <name type="scientific">Luteimonas gilva</name>
    <dbReference type="NCBI Taxonomy" id="2572684"/>
    <lineage>
        <taxon>Bacteria</taxon>
        <taxon>Pseudomonadati</taxon>
        <taxon>Pseudomonadota</taxon>
        <taxon>Gammaproteobacteria</taxon>
        <taxon>Lysobacterales</taxon>
        <taxon>Lysobacteraceae</taxon>
        <taxon>Luteimonas</taxon>
    </lineage>
</organism>
<dbReference type="NCBIfam" id="NF007111">
    <property type="entry name" value="PRK09560.1"/>
    <property type="match status" value="1"/>
</dbReference>
<keyword evidence="9" id="KW-1185">Reference proteome</keyword>
<dbReference type="GO" id="GO:0015385">
    <property type="term" value="F:sodium:proton antiporter activity"/>
    <property type="evidence" value="ECO:0007669"/>
    <property type="project" value="UniProtKB-UniRule"/>
</dbReference>
<dbReference type="Pfam" id="PF06965">
    <property type="entry name" value="Na_H_antiport_1"/>
    <property type="match status" value="1"/>
</dbReference>
<keyword evidence="4 7" id="KW-1133">Transmembrane helix</keyword>
<comment type="subcellular location">
    <subcellularLocation>
        <location evidence="1">Cell inner membrane</location>
        <topology evidence="1">Multi-pass membrane protein</topology>
    </subcellularLocation>
    <subcellularLocation>
        <location evidence="7">Cell membrane</location>
        <topology evidence="7">Multi-pass membrane protein</topology>
    </subcellularLocation>
</comment>
<evidence type="ECO:0000256" key="7">
    <source>
        <dbReference type="HAMAP-Rule" id="MF_01844"/>
    </source>
</evidence>
<gene>
    <name evidence="7 8" type="primary">nhaA</name>
    <name evidence="8" type="ORF">FCE95_16125</name>
</gene>
<feature type="transmembrane region" description="Helical" evidence="7">
    <location>
        <begin position="25"/>
        <end position="47"/>
    </location>
</feature>
<keyword evidence="5 7" id="KW-0472">Membrane</keyword>
<feature type="transmembrane region" description="Helical" evidence="7">
    <location>
        <begin position="282"/>
        <end position="305"/>
    </location>
</feature>
<dbReference type="PANTHER" id="PTHR30341:SF0">
    <property type="entry name" value="NA(+)_H(+) ANTIPORTER NHAA"/>
    <property type="match status" value="1"/>
</dbReference>
<comment type="similarity">
    <text evidence="7">Belongs to the NhaA Na(+)/H(+) (TC 2.A.33) antiporter family.</text>
</comment>
<feature type="transmembrane region" description="Helical" evidence="7">
    <location>
        <begin position="67"/>
        <end position="91"/>
    </location>
</feature>
<keyword evidence="7" id="KW-0813">Transport</keyword>